<evidence type="ECO:0000256" key="1">
    <source>
        <dbReference type="SAM" id="Phobius"/>
    </source>
</evidence>
<comment type="caution">
    <text evidence="2">The sequence shown here is derived from an EMBL/GenBank/DDBJ whole genome shotgun (WGS) entry which is preliminary data.</text>
</comment>
<feature type="transmembrane region" description="Helical" evidence="1">
    <location>
        <begin position="37"/>
        <end position="54"/>
    </location>
</feature>
<sequence length="261" mass="29808">MYVQLETKEYVQTAMAVQRLDGLIFNALTAYRSHKDALLGFLFVGVAMLCAGLWEVYQNLHSPAHYIADYASAWMLLSIAACAFVAAPIWWQFRPSKKTNIRVARALNQHFGTPPWMFKEHTKAKYEAARRKKNAANALAALRSKLTPETPLSNKQRVRQVKLQAAIRTWELCLENVETKELLVAKFDNQMYGVLMSYSGEIATLSIAWDSQRNAEAGQMRRAIAEKLTAQELERKELHRYGFLHIVFVADDDLAEELRKV</sequence>
<dbReference type="Proteomes" id="UP000176532">
    <property type="component" value="Unassembled WGS sequence"/>
</dbReference>
<feature type="transmembrane region" description="Helical" evidence="1">
    <location>
        <begin position="74"/>
        <end position="93"/>
    </location>
</feature>
<proteinExistence type="predicted"/>
<organism evidence="2 3">
    <name type="scientific">Candidatus Magasanikbacteria bacterium RIFCSPHIGHO2_02_FULL_50_9b</name>
    <dbReference type="NCBI Taxonomy" id="1798682"/>
    <lineage>
        <taxon>Bacteria</taxon>
        <taxon>Candidatus Magasanikiibacteriota</taxon>
    </lineage>
</organism>
<keyword evidence="1" id="KW-0812">Transmembrane</keyword>
<keyword evidence="1" id="KW-0472">Membrane</keyword>
<reference evidence="2 3" key="1">
    <citation type="journal article" date="2016" name="Nat. Commun.">
        <title>Thousands of microbial genomes shed light on interconnected biogeochemical processes in an aquifer system.</title>
        <authorList>
            <person name="Anantharaman K."/>
            <person name="Brown C.T."/>
            <person name="Hug L.A."/>
            <person name="Sharon I."/>
            <person name="Castelle C.J."/>
            <person name="Probst A.J."/>
            <person name="Thomas B.C."/>
            <person name="Singh A."/>
            <person name="Wilkins M.J."/>
            <person name="Karaoz U."/>
            <person name="Brodie E.L."/>
            <person name="Williams K.H."/>
            <person name="Hubbard S.S."/>
            <person name="Banfield J.F."/>
        </authorList>
    </citation>
    <scope>NUCLEOTIDE SEQUENCE [LARGE SCALE GENOMIC DNA]</scope>
</reference>
<gene>
    <name evidence="2" type="ORF">A3C15_00215</name>
</gene>
<dbReference type="AlphaFoldDB" id="A0A1F6M8U5"/>
<evidence type="ECO:0000313" key="2">
    <source>
        <dbReference type="EMBL" id="OGH67943.1"/>
    </source>
</evidence>
<name>A0A1F6M8U5_9BACT</name>
<protein>
    <submittedName>
        <fullName evidence="2">Uncharacterized protein</fullName>
    </submittedName>
</protein>
<keyword evidence="1" id="KW-1133">Transmembrane helix</keyword>
<dbReference type="EMBL" id="MFQD01000029">
    <property type="protein sequence ID" value="OGH67943.1"/>
    <property type="molecule type" value="Genomic_DNA"/>
</dbReference>
<accession>A0A1F6M8U5</accession>
<evidence type="ECO:0000313" key="3">
    <source>
        <dbReference type="Proteomes" id="UP000176532"/>
    </source>
</evidence>